<evidence type="ECO:0000256" key="6">
    <source>
        <dbReference type="ARBA" id="ARBA00023049"/>
    </source>
</evidence>
<evidence type="ECO:0000259" key="9">
    <source>
        <dbReference type="Pfam" id="PF00675"/>
    </source>
</evidence>
<feature type="compositionally biased region" description="Basic and acidic residues" evidence="8">
    <location>
        <begin position="635"/>
        <end position="647"/>
    </location>
</feature>
<dbReference type="Pfam" id="PF16187">
    <property type="entry name" value="Peptidase_M16_M"/>
    <property type="match status" value="1"/>
</dbReference>
<dbReference type="InterPro" id="IPR007863">
    <property type="entry name" value="Peptidase_M16_C"/>
</dbReference>
<reference evidence="13 14" key="1">
    <citation type="journal article" date="2010" name="Nature">
        <title>The Ectocarpus genome and the independent evolution of multicellularity in brown algae.</title>
        <authorList>
            <person name="Cock J.M."/>
            <person name="Sterck L."/>
            <person name="Rouze P."/>
            <person name="Scornet D."/>
            <person name="Allen A.E."/>
            <person name="Amoutzias G."/>
            <person name="Anthouard V."/>
            <person name="Artiguenave F."/>
            <person name="Aury J.M."/>
            <person name="Badger J.H."/>
            <person name="Beszteri B."/>
            <person name="Billiau K."/>
            <person name="Bonnet E."/>
            <person name="Bothwell J.H."/>
            <person name="Bowler C."/>
            <person name="Boyen C."/>
            <person name="Brownlee C."/>
            <person name="Carrano C.J."/>
            <person name="Charrier B."/>
            <person name="Cho G.Y."/>
            <person name="Coelho S.M."/>
            <person name="Collen J."/>
            <person name="Corre E."/>
            <person name="Da Silva C."/>
            <person name="Delage L."/>
            <person name="Delaroque N."/>
            <person name="Dittami S.M."/>
            <person name="Doulbeau S."/>
            <person name="Elias M."/>
            <person name="Farnham G."/>
            <person name="Gachon C.M."/>
            <person name="Gschloessl B."/>
            <person name="Heesch S."/>
            <person name="Jabbari K."/>
            <person name="Jubin C."/>
            <person name="Kawai H."/>
            <person name="Kimura K."/>
            <person name="Kloareg B."/>
            <person name="Kupper F.C."/>
            <person name="Lang D."/>
            <person name="Le Bail A."/>
            <person name="Leblanc C."/>
            <person name="Lerouge P."/>
            <person name="Lohr M."/>
            <person name="Lopez P.J."/>
            <person name="Martens C."/>
            <person name="Maumus F."/>
            <person name="Michel G."/>
            <person name="Miranda-Saavedra D."/>
            <person name="Morales J."/>
            <person name="Moreau H."/>
            <person name="Motomura T."/>
            <person name="Nagasato C."/>
            <person name="Napoli C.A."/>
            <person name="Nelson D.R."/>
            <person name="Nyvall-Collen P."/>
            <person name="Peters A.F."/>
            <person name="Pommier C."/>
            <person name="Potin P."/>
            <person name="Poulain J."/>
            <person name="Quesneville H."/>
            <person name="Read B."/>
            <person name="Rensing S.A."/>
            <person name="Ritter A."/>
            <person name="Rousvoal S."/>
            <person name="Samanta M."/>
            <person name="Samson G."/>
            <person name="Schroeder D.C."/>
            <person name="Segurens B."/>
            <person name="Strittmatter M."/>
            <person name="Tonon T."/>
            <person name="Tregear J.W."/>
            <person name="Valentin K."/>
            <person name="von Dassow P."/>
            <person name="Yamagishi T."/>
            <person name="Van de Peer Y."/>
            <person name="Wincker P."/>
        </authorList>
    </citation>
    <scope>NUCLEOTIDE SEQUENCE [LARGE SCALE GENOMIC DNA]</scope>
    <source>
        <strain evidence="14">Ec32 / CCAP1310/4</strain>
    </source>
</reference>
<dbReference type="GO" id="GO:0005739">
    <property type="term" value="C:mitochondrion"/>
    <property type="evidence" value="ECO:0007669"/>
    <property type="project" value="TreeGrafter"/>
</dbReference>
<dbReference type="InterPro" id="IPR032632">
    <property type="entry name" value="Peptidase_M16_M"/>
</dbReference>
<organism evidence="13 14">
    <name type="scientific">Ectocarpus siliculosus</name>
    <name type="common">Brown alga</name>
    <name type="synonym">Conferva siliculosa</name>
    <dbReference type="NCBI Taxonomy" id="2880"/>
    <lineage>
        <taxon>Eukaryota</taxon>
        <taxon>Sar</taxon>
        <taxon>Stramenopiles</taxon>
        <taxon>Ochrophyta</taxon>
        <taxon>PX clade</taxon>
        <taxon>Phaeophyceae</taxon>
        <taxon>Ectocarpales</taxon>
        <taxon>Ectocarpaceae</taxon>
        <taxon>Ectocarpus</taxon>
    </lineage>
</organism>
<evidence type="ECO:0000256" key="2">
    <source>
        <dbReference type="ARBA" id="ARBA00022670"/>
    </source>
</evidence>
<feature type="domain" description="Peptidase M16 middle/third" evidence="11">
    <location>
        <begin position="388"/>
        <end position="714"/>
    </location>
</feature>
<dbReference type="GO" id="GO:0005829">
    <property type="term" value="C:cytosol"/>
    <property type="evidence" value="ECO:0007669"/>
    <property type="project" value="TreeGrafter"/>
</dbReference>
<feature type="domain" description="Coenzyme PQQ synthesis protein F-like C-terminal lobe" evidence="12">
    <location>
        <begin position="859"/>
        <end position="923"/>
    </location>
</feature>
<dbReference type="STRING" id="2880.D7FX98"/>
<keyword evidence="4" id="KW-0378">Hydrolase</keyword>
<dbReference type="GO" id="GO:0004222">
    <property type="term" value="F:metalloendopeptidase activity"/>
    <property type="evidence" value="ECO:0007669"/>
    <property type="project" value="InterPro"/>
</dbReference>
<dbReference type="Pfam" id="PF22456">
    <property type="entry name" value="PqqF-like_C_4"/>
    <property type="match status" value="1"/>
</dbReference>
<gene>
    <name evidence="13" type="ORF">Esi_0320_0038</name>
</gene>
<comment type="similarity">
    <text evidence="1 7">Belongs to the peptidase M16 family.</text>
</comment>
<dbReference type="InterPro" id="IPR011765">
    <property type="entry name" value="Pept_M16_N"/>
</dbReference>
<evidence type="ECO:0000259" key="11">
    <source>
        <dbReference type="Pfam" id="PF16187"/>
    </source>
</evidence>
<feature type="domain" description="Peptidase M16 N-terminal" evidence="9">
    <location>
        <begin position="40"/>
        <end position="166"/>
    </location>
</feature>
<evidence type="ECO:0000256" key="4">
    <source>
        <dbReference type="ARBA" id="ARBA00022801"/>
    </source>
</evidence>
<dbReference type="InterPro" id="IPR050626">
    <property type="entry name" value="Peptidase_M16"/>
</dbReference>
<feature type="compositionally biased region" description="Low complexity" evidence="8">
    <location>
        <begin position="510"/>
        <end position="525"/>
    </location>
</feature>
<dbReference type="EMBL" id="FN649752">
    <property type="protein sequence ID" value="CBJ49276.1"/>
    <property type="molecule type" value="Genomic_DNA"/>
</dbReference>
<dbReference type="Proteomes" id="UP000002630">
    <property type="component" value="Linkage Group LG27"/>
</dbReference>
<dbReference type="GO" id="GO:0051603">
    <property type="term" value="P:proteolysis involved in protein catabolic process"/>
    <property type="evidence" value="ECO:0007669"/>
    <property type="project" value="TreeGrafter"/>
</dbReference>
<evidence type="ECO:0000259" key="10">
    <source>
        <dbReference type="Pfam" id="PF05193"/>
    </source>
</evidence>
<keyword evidence="2" id="KW-0645">Protease</keyword>
<dbReference type="OrthoDB" id="952271at2759"/>
<dbReference type="InterPro" id="IPR011249">
    <property type="entry name" value="Metalloenz_LuxS/M16"/>
</dbReference>
<name>D7FX98_ECTSI</name>
<evidence type="ECO:0000256" key="5">
    <source>
        <dbReference type="ARBA" id="ARBA00022833"/>
    </source>
</evidence>
<evidence type="ECO:0000259" key="12">
    <source>
        <dbReference type="Pfam" id="PF22456"/>
    </source>
</evidence>
<dbReference type="InterPro" id="IPR001431">
    <property type="entry name" value="Pept_M16_Zn_BS"/>
</dbReference>
<dbReference type="OMA" id="LQSDCWR"/>
<dbReference type="GO" id="GO:0043171">
    <property type="term" value="P:peptide catabolic process"/>
    <property type="evidence" value="ECO:0007669"/>
    <property type="project" value="TreeGrafter"/>
</dbReference>
<dbReference type="PROSITE" id="PS00143">
    <property type="entry name" value="INSULINASE"/>
    <property type="match status" value="1"/>
</dbReference>
<dbReference type="SUPFAM" id="SSF63411">
    <property type="entry name" value="LuxS/MPP-like metallohydrolase"/>
    <property type="match status" value="4"/>
</dbReference>
<keyword evidence="5" id="KW-0862">Zinc</keyword>
<dbReference type="PANTHER" id="PTHR43690:SF18">
    <property type="entry name" value="INSULIN-DEGRADING ENZYME-RELATED"/>
    <property type="match status" value="1"/>
</dbReference>
<keyword evidence="3" id="KW-0479">Metal-binding</keyword>
<evidence type="ECO:0000313" key="14">
    <source>
        <dbReference type="Proteomes" id="UP000002630"/>
    </source>
</evidence>
<dbReference type="PANTHER" id="PTHR43690">
    <property type="entry name" value="NARDILYSIN"/>
    <property type="match status" value="1"/>
</dbReference>
<evidence type="ECO:0000256" key="1">
    <source>
        <dbReference type="ARBA" id="ARBA00007261"/>
    </source>
</evidence>
<dbReference type="MEROPS" id="M16.008"/>
<evidence type="ECO:0000256" key="3">
    <source>
        <dbReference type="ARBA" id="ARBA00022723"/>
    </source>
</evidence>
<evidence type="ECO:0000256" key="7">
    <source>
        <dbReference type="RuleBase" id="RU004447"/>
    </source>
</evidence>
<proteinExistence type="inferred from homology"/>
<dbReference type="EMBL" id="FN648510">
    <property type="protein sequence ID" value="CBJ49276.1"/>
    <property type="molecule type" value="Genomic_DNA"/>
</dbReference>
<dbReference type="GO" id="GO:0046872">
    <property type="term" value="F:metal ion binding"/>
    <property type="evidence" value="ECO:0007669"/>
    <property type="project" value="UniProtKB-KW"/>
</dbReference>
<keyword evidence="14" id="KW-1185">Reference proteome</keyword>
<dbReference type="Pfam" id="PF00675">
    <property type="entry name" value="Peptidase_M16"/>
    <property type="match status" value="1"/>
</dbReference>
<feature type="domain" description="Peptidase M16 C-terminal" evidence="10">
    <location>
        <begin position="203"/>
        <end position="381"/>
    </location>
</feature>
<dbReference type="Gene3D" id="3.30.830.10">
    <property type="entry name" value="Metalloenzyme, LuxS/M16 peptidase-like"/>
    <property type="match status" value="4"/>
</dbReference>
<protein>
    <submittedName>
        <fullName evidence="13">Uncharacterized protein</fullName>
    </submittedName>
</protein>
<dbReference type="Pfam" id="PF05193">
    <property type="entry name" value="Peptidase_M16_C"/>
    <property type="match status" value="1"/>
</dbReference>
<dbReference type="FunFam" id="3.30.830.10:FF:000005">
    <property type="entry name" value="nardilysin isoform X1"/>
    <property type="match status" value="1"/>
</dbReference>
<dbReference type="AlphaFoldDB" id="D7FX98"/>
<dbReference type="eggNOG" id="KOG0959">
    <property type="taxonomic scope" value="Eukaryota"/>
</dbReference>
<evidence type="ECO:0000313" key="13">
    <source>
        <dbReference type="EMBL" id="CBJ49276.1"/>
    </source>
</evidence>
<accession>D7FX98</accession>
<sequence length="950" mass="105102">MTAAGENGSVGEVVNSGAVQISEQDDREYRHVTFPNKMQVLLISDPETDKEAAAMDVRVGQTSDPAHLQGTAHFCEHMLFLGTGKYPDEDYYNSFLNSNGGSSNAFTANEDTNYYFDVNAGHLDGALEIFSRFFVDPLFTESATGRELTAIDNENSKNLNSDPWRIVQVLKKESSELHPWHQFGTGNAKTLGEEPKDRGVDVRAELLKFHSRYYSANLMRLVVLGKGSLDELQAMAVEKFSQVVNTDASVPSFGGNVPFGPEQVKRRIHVVPVKESRDVTMSWPLPPIEQHFRSKPDSYLSHLVGHEGSGSLLSLLKAKGWANGLSAGPYESATDWANFVVSVECTEKGFEHVNEIVSMTYQYLNLLREEGVQEWIHLETQAIAAMNFRFSSKGDPSSYACRLAGNMQVYPPDLAVAGQSLRYDYDPDLVRELLGHMVPSNMLLMVVAREFKGETDKVEPYYGSEYSCEAISDDLIESWETCGRREELRLPEPNPVIATDFTLRSPPPQQQQQEGGAAASSAPVGPSLIRDDDSCRVWHKTDAQFRKPKLNVRIRLVNPVLYDSPESLVLANLLVDLLKEDLNEELYMASEAGLGLNLYLTKEALCLSLGGYSHKMKVLLERVVHRLGSFGDTLAQDKEDSNDDKTTGDAISNGDANGNSNGGGGGGSLFQRMRQKLLKRYKNEQFNTPYQHAVSATQSCMEVPRWNNEDRLKAMEGPGITVPAMLAFVPRLLSVLYMEMLVHGNATATEALGLASVVIDGLKTRPLPPNLWPEDRVVDLSLRGGGGNEAGTTALDLSSTSDKGATGAGEEGESGSERVLGPEYRRSLACPNPEETNSAVELTFQVCLDGVRERALLNLFTHLVKDKCFDHLRTKEQLGYLVWSGGSVHGGYVYNARFIVQSNDRSPRYLDGRVESFIAGFREFGWRLISFEDEKKKLRPPVPLAHGPQF</sequence>
<keyword evidence="6" id="KW-0482">Metalloprotease</keyword>
<feature type="region of interest" description="Disordered" evidence="8">
    <location>
        <begin position="789"/>
        <end position="822"/>
    </location>
</feature>
<feature type="region of interest" description="Disordered" evidence="8">
    <location>
        <begin position="634"/>
        <end position="666"/>
    </location>
</feature>
<dbReference type="InParanoid" id="D7FX98"/>
<dbReference type="FunFam" id="3.30.830.10:FF:000004">
    <property type="entry name" value="Putative insulin-degrading enzyme"/>
    <property type="match status" value="1"/>
</dbReference>
<evidence type="ECO:0000256" key="8">
    <source>
        <dbReference type="SAM" id="MobiDB-lite"/>
    </source>
</evidence>
<dbReference type="InterPro" id="IPR054734">
    <property type="entry name" value="PqqF-like_C_4"/>
</dbReference>
<feature type="region of interest" description="Disordered" evidence="8">
    <location>
        <begin position="499"/>
        <end position="525"/>
    </location>
</feature>